<name>A0A6J5M3C3_9CAUD</name>
<gene>
    <name evidence="1" type="ORF">UFOVP412_24</name>
</gene>
<sequence>MTGPRLNASNPIVESNGTMTQQFRNWTMDASLSIPIIGSGSPEGVVPARQFSLYIDSTGAPGSIEYRKILPDIAGDVTQGWRLV</sequence>
<accession>A0A6J5M3C3</accession>
<protein>
    <submittedName>
        <fullName evidence="1">Uncharacterized protein</fullName>
    </submittedName>
</protein>
<organism evidence="1">
    <name type="scientific">uncultured Caudovirales phage</name>
    <dbReference type="NCBI Taxonomy" id="2100421"/>
    <lineage>
        <taxon>Viruses</taxon>
        <taxon>Duplodnaviria</taxon>
        <taxon>Heunggongvirae</taxon>
        <taxon>Uroviricota</taxon>
        <taxon>Caudoviricetes</taxon>
        <taxon>Peduoviridae</taxon>
        <taxon>Maltschvirus</taxon>
        <taxon>Maltschvirus maltsch</taxon>
    </lineage>
</organism>
<reference evidence="1" key="1">
    <citation type="submission" date="2020-04" db="EMBL/GenBank/DDBJ databases">
        <authorList>
            <person name="Chiriac C."/>
            <person name="Salcher M."/>
            <person name="Ghai R."/>
            <person name="Kavagutti S V."/>
        </authorList>
    </citation>
    <scope>NUCLEOTIDE SEQUENCE</scope>
</reference>
<evidence type="ECO:0000313" key="1">
    <source>
        <dbReference type="EMBL" id="CAB4141128.1"/>
    </source>
</evidence>
<proteinExistence type="predicted"/>
<dbReference type="EMBL" id="LR796387">
    <property type="protein sequence ID" value="CAB4141128.1"/>
    <property type="molecule type" value="Genomic_DNA"/>
</dbReference>